<dbReference type="Pfam" id="PF13561">
    <property type="entry name" value="adh_short_C2"/>
    <property type="match status" value="1"/>
</dbReference>
<dbReference type="PRINTS" id="PR00080">
    <property type="entry name" value="SDRFAMILY"/>
</dbReference>
<keyword evidence="2" id="KW-0560">Oxidoreductase</keyword>
<dbReference type="SUPFAM" id="SSF51735">
    <property type="entry name" value="NAD(P)-binding Rossmann-fold domains"/>
    <property type="match status" value="1"/>
</dbReference>
<evidence type="ECO:0000256" key="2">
    <source>
        <dbReference type="ARBA" id="ARBA00023002"/>
    </source>
</evidence>
<evidence type="ECO:0000259" key="4">
    <source>
        <dbReference type="SMART" id="SM00822"/>
    </source>
</evidence>
<gene>
    <name evidence="5" type="ORF">AC812_16010</name>
</gene>
<protein>
    <submittedName>
        <fullName evidence="5">Short-chain dehydrogenase</fullName>
    </submittedName>
</protein>
<dbReference type="AlphaFoldDB" id="A0A0N8GLF3"/>
<organism evidence="5 6">
    <name type="scientific">Bellilinea caldifistulae</name>
    <dbReference type="NCBI Taxonomy" id="360411"/>
    <lineage>
        <taxon>Bacteria</taxon>
        <taxon>Bacillati</taxon>
        <taxon>Chloroflexota</taxon>
        <taxon>Anaerolineae</taxon>
        <taxon>Anaerolineales</taxon>
        <taxon>Anaerolineaceae</taxon>
        <taxon>Bellilinea</taxon>
    </lineage>
</organism>
<sequence length="256" mass="27062">MSEKIENRIVLITGAAGGIGRATVSLFVERGWRVIGVDRQSFGEDFPVEGLFIQADISEPAQLEGIYEKTRAYTGQLNAVIHNAALQIAKPLIETTAEEWDAVMASNLRSVFLGAKLAYPLLKAAGGGAIVNVSSVHAVATSANIAAYAASKGGLLALTRAMAIEFAPDNIRVNAILPGAVDTPMLRAGLNRGHVGGETIYDRLENLARKTVNGRIGKPEEIAHAIYFLADDTQSSFMTGQALIVDGGATARLSTE</sequence>
<comment type="similarity">
    <text evidence="1">Belongs to the short-chain dehydrogenases/reductases (SDR) family.</text>
</comment>
<dbReference type="PANTHER" id="PTHR24321:SF8">
    <property type="entry name" value="ESTRADIOL 17-BETA-DEHYDROGENASE 8-RELATED"/>
    <property type="match status" value="1"/>
</dbReference>
<dbReference type="PRINTS" id="PR00081">
    <property type="entry name" value="GDHRDH"/>
</dbReference>
<accession>A0A0N8GLF3</accession>
<dbReference type="InterPro" id="IPR057326">
    <property type="entry name" value="KR_dom"/>
</dbReference>
<dbReference type="GO" id="GO:0016491">
    <property type="term" value="F:oxidoreductase activity"/>
    <property type="evidence" value="ECO:0007669"/>
    <property type="project" value="UniProtKB-KW"/>
</dbReference>
<dbReference type="OrthoDB" id="153550at2"/>
<dbReference type="EMBL" id="LGHJ01000024">
    <property type="protein sequence ID" value="KPL72338.1"/>
    <property type="molecule type" value="Genomic_DNA"/>
</dbReference>
<dbReference type="InterPro" id="IPR002347">
    <property type="entry name" value="SDR_fam"/>
</dbReference>
<evidence type="ECO:0000313" key="5">
    <source>
        <dbReference type="EMBL" id="KPL72338.1"/>
    </source>
</evidence>
<comment type="caution">
    <text evidence="5">The sequence shown here is derived from an EMBL/GenBank/DDBJ whole genome shotgun (WGS) entry which is preliminary data.</text>
</comment>
<dbReference type="SMART" id="SM00822">
    <property type="entry name" value="PKS_KR"/>
    <property type="match status" value="1"/>
</dbReference>
<dbReference type="Proteomes" id="UP000050514">
    <property type="component" value="Unassembled WGS sequence"/>
</dbReference>
<dbReference type="CDD" id="cd05233">
    <property type="entry name" value="SDR_c"/>
    <property type="match status" value="1"/>
</dbReference>
<dbReference type="Gene3D" id="3.40.50.720">
    <property type="entry name" value="NAD(P)-binding Rossmann-like Domain"/>
    <property type="match status" value="1"/>
</dbReference>
<evidence type="ECO:0000256" key="3">
    <source>
        <dbReference type="ARBA" id="ARBA00023027"/>
    </source>
</evidence>
<dbReference type="PROSITE" id="PS00061">
    <property type="entry name" value="ADH_SHORT"/>
    <property type="match status" value="1"/>
</dbReference>
<feature type="domain" description="Ketoreductase" evidence="4">
    <location>
        <begin position="8"/>
        <end position="174"/>
    </location>
</feature>
<dbReference type="InterPro" id="IPR020904">
    <property type="entry name" value="Sc_DH/Rdtase_CS"/>
</dbReference>
<dbReference type="STRING" id="360411.AC812_16010"/>
<dbReference type="InterPro" id="IPR036291">
    <property type="entry name" value="NAD(P)-bd_dom_sf"/>
</dbReference>
<evidence type="ECO:0000313" key="6">
    <source>
        <dbReference type="Proteomes" id="UP000050514"/>
    </source>
</evidence>
<reference evidence="5 6" key="1">
    <citation type="submission" date="2015-07" db="EMBL/GenBank/DDBJ databases">
        <title>Draft genome of Bellilinea caldifistulae DSM 17877.</title>
        <authorList>
            <person name="Hemp J."/>
            <person name="Ward L.M."/>
            <person name="Pace L.A."/>
            <person name="Fischer W.W."/>
        </authorList>
    </citation>
    <scope>NUCLEOTIDE SEQUENCE [LARGE SCALE GENOMIC DNA]</scope>
    <source>
        <strain evidence="5 6">GOMI-1</strain>
    </source>
</reference>
<evidence type="ECO:0000256" key="1">
    <source>
        <dbReference type="ARBA" id="ARBA00006484"/>
    </source>
</evidence>
<dbReference type="PANTHER" id="PTHR24321">
    <property type="entry name" value="DEHYDROGENASES, SHORT CHAIN"/>
    <property type="match status" value="1"/>
</dbReference>
<proteinExistence type="inferred from homology"/>
<dbReference type="FunFam" id="3.40.50.720:FF:000084">
    <property type="entry name" value="Short-chain dehydrogenase reductase"/>
    <property type="match status" value="1"/>
</dbReference>
<keyword evidence="3" id="KW-0520">NAD</keyword>
<dbReference type="PATRIC" id="fig|360411.5.peg.1075"/>
<name>A0A0N8GLF3_9CHLR</name>
<keyword evidence="6" id="KW-1185">Reference proteome</keyword>
<dbReference type="RefSeq" id="WP_061913465.1">
    <property type="nucleotide sequence ID" value="NZ_DF967971.1"/>
</dbReference>